<dbReference type="InterPro" id="IPR006645">
    <property type="entry name" value="NGN-like_dom"/>
</dbReference>
<gene>
    <name evidence="5" type="ORF">CQ13_34885</name>
</gene>
<evidence type="ECO:0000256" key="2">
    <source>
        <dbReference type="ARBA" id="ARBA00023015"/>
    </source>
</evidence>
<evidence type="ECO:0000259" key="4">
    <source>
        <dbReference type="SMART" id="SM00738"/>
    </source>
</evidence>
<dbReference type="Proteomes" id="UP000052023">
    <property type="component" value="Unassembled WGS sequence"/>
</dbReference>
<keyword evidence="3" id="KW-0804">Transcription</keyword>
<organism evidence="5 6">
    <name type="scientific">Bradyrhizobium retamae</name>
    <dbReference type="NCBI Taxonomy" id="1300035"/>
    <lineage>
        <taxon>Bacteria</taxon>
        <taxon>Pseudomonadati</taxon>
        <taxon>Pseudomonadota</taxon>
        <taxon>Alphaproteobacteria</taxon>
        <taxon>Hyphomicrobiales</taxon>
        <taxon>Nitrobacteraceae</taxon>
        <taxon>Bradyrhizobium</taxon>
    </lineage>
</organism>
<accession>A0A0R3MF89</accession>
<dbReference type="GO" id="GO:0006354">
    <property type="term" value="P:DNA-templated transcription elongation"/>
    <property type="evidence" value="ECO:0007669"/>
    <property type="project" value="InterPro"/>
</dbReference>
<reference evidence="5 6" key="1">
    <citation type="submission" date="2014-03" db="EMBL/GenBank/DDBJ databases">
        <title>Bradyrhizobium valentinum sp. nov., isolated from effective nodules of Lupinus mariae-josephae, a lupine endemic of basic-lime soils in Eastern Spain.</title>
        <authorList>
            <person name="Duran D."/>
            <person name="Rey L."/>
            <person name="Navarro A."/>
            <person name="Busquets A."/>
            <person name="Imperial J."/>
            <person name="Ruiz-Argueso T."/>
        </authorList>
    </citation>
    <scope>NUCLEOTIDE SEQUENCE [LARGE SCALE GENOMIC DNA]</scope>
    <source>
        <strain evidence="5 6">Ro19</strain>
    </source>
</reference>
<dbReference type="SMART" id="SM00738">
    <property type="entry name" value="NGN"/>
    <property type="match status" value="1"/>
</dbReference>
<comment type="caution">
    <text evidence="5">The sequence shown here is derived from an EMBL/GenBank/DDBJ whole genome shotgun (WGS) entry which is preliminary data.</text>
</comment>
<dbReference type="EMBL" id="LLYA01000194">
    <property type="protein sequence ID" value="KRR18508.1"/>
    <property type="molecule type" value="Genomic_DNA"/>
</dbReference>
<dbReference type="GO" id="GO:0005829">
    <property type="term" value="C:cytosol"/>
    <property type="evidence" value="ECO:0007669"/>
    <property type="project" value="TreeGrafter"/>
</dbReference>
<dbReference type="PANTHER" id="PTHR30265">
    <property type="entry name" value="RHO-INTERACTING TRANSCRIPTION TERMINATION FACTOR NUSG"/>
    <property type="match status" value="1"/>
</dbReference>
<dbReference type="GO" id="GO:0031564">
    <property type="term" value="P:transcription antitermination"/>
    <property type="evidence" value="ECO:0007669"/>
    <property type="project" value="UniProtKB-KW"/>
</dbReference>
<name>A0A0R3MF89_9BRAD</name>
<evidence type="ECO:0000313" key="6">
    <source>
        <dbReference type="Proteomes" id="UP000052023"/>
    </source>
</evidence>
<keyword evidence="2" id="KW-0805">Transcription regulation</keyword>
<dbReference type="CDD" id="cd09892">
    <property type="entry name" value="NGN_SP_RfaH"/>
    <property type="match status" value="1"/>
</dbReference>
<dbReference type="RefSeq" id="WP_057847137.1">
    <property type="nucleotide sequence ID" value="NZ_LLYA01000194.1"/>
</dbReference>
<dbReference type="AlphaFoldDB" id="A0A0R3MF89"/>
<dbReference type="InterPro" id="IPR036735">
    <property type="entry name" value="NGN_dom_sf"/>
</dbReference>
<dbReference type="OrthoDB" id="9787731at2"/>
<protein>
    <submittedName>
        <fullName evidence="5">Transcriptional regulator</fullName>
    </submittedName>
</protein>
<keyword evidence="1" id="KW-0889">Transcription antitermination</keyword>
<dbReference type="Gene3D" id="3.30.70.940">
    <property type="entry name" value="NusG, N-terminal domain"/>
    <property type="match status" value="1"/>
</dbReference>
<proteinExistence type="predicted"/>
<sequence length="171" mass="19193">MNIVNIDTWYAVQTQVNAEAKAARNLVRQGFEIYLPRYLKRRSHARKVEKVAAPLFPRYLFVRIDLGTQRWRSVQSTFGVSRLVCNGPDPAPVSQEVLSTLKSREDESGYIKLDQLPKLALGQKVRVLAGVFAENLGLFDGLADRDRVAILLDLLGRKVRVSIEADMVVAA</sequence>
<feature type="domain" description="NusG-like N-terminal" evidence="4">
    <location>
        <begin position="6"/>
        <end position="105"/>
    </location>
</feature>
<dbReference type="PANTHER" id="PTHR30265:SF7">
    <property type="entry name" value="TRANSCRIPTION ANTITERMINATION PROTEIN RFAH"/>
    <property type="match status" value="1"/>
</dbReference>
<dbReference type="SUPFAM" id="SSF82679">
    <property type="entry name" value="N-utilization substance G protein NusG, N-terminal domain"/>
    <property type="match status" value="1"/>
</dbReference>
<dbReference type="Pfam" id="PF02357">
    <property type="entry name" value="NusG"/>
    <property type="match status" value="1"/>
</dbReference>
<evidence type="ECO:0000256" key="1">
    <source>
        <dbReference type="ARBA" id="ARBA00022814"/>
    </source>
</evidence>
<evidence type="ECO:0000256" key="3">
    <source>
        <dbReference type="ARBA" id="ARBA00023163"/>
    </source>
</evidence>
<evidence type="ECO:0000313" key="5">
    <source>
        <dbReference type="EMBL" id="KRR18508.1"/>
    </source>
</evidence>
<keyword evidence="6" id="KW-1185">Reference proteome</keyword>
<dbReference type="InterPro" id="IPR043425">
    <property type="entry name" value="NusG-like"/>
</dbReference>